<dbReference type="Proteomes" id="UP000757232">
    <property type="component" value="Unassembled WGS sequence"/>
</dbReference>
<dbReference type="InterPro" id="IPR000612">
    <property type="entry name" value="PMP3"/>
</dbReference>
<accession>A0A9Q5N6U0</accession>
<dbReference type="OrthoDB" id="2802411at2759"/>
<dbReference type="PANTHER" id="PTHR21659">
    <property type="entry name" value="HYDROPHOBIC PROTEIN RCI2 LOW TEMPERATURE AND SALT RESPONSIVE PROTEIN LTI6 -RELATED"/>
    <property type="match status" value="1"/>
</dbReference>
<reference evidence="8" key="1">
    <citation type="submission" date="2016-06" db="EMBL/GenBank/DDBJ databases">
        <title>Draft Genome sequence of the fungus Inonotus baumii.</title>
        <authorList>
            <person name="Zhu H."/>
            <person name="Lin W."/>
        </authorList>
    </citation>
    <scope>NUCLEOTIDE SEQUENCE</scope>
    <source>
        <strain evidence="8">821</strain>
    </source>
</reference>
<organism evidence="8 9">
    <name type="scientific">Sanghuangporus baumii</name>
    <name type="common">Phellinus baumii</name>
    <dbReference type="NCBI Taxonomy" id="108892"/>
    <lineage>
        <taxon>Eukaryota</taxon>
        <taxon>Fungi</taxon>
        <taxon>Dikarya</taxon>
        <taxon>Basidiomycota</taxon>
        <taxon>Agaricomycotina</taxon>
        <taxon>Agaricomycetes</taxon>
        <taxon>Hymenochaetales</taxon>
        <taxon>Hymenochaetaceae</taxon>
        <taxon>Sanghuangporus</taxon>
    </lineage>
</organism>
<evidence type="ECO:0000313" key="9">
    <source>
        <dbReference type="Proteomes" id="UP000757232"/>
    </source>
</evidence>
<evidence type="ECO:0000313" key="8">
    <source>
        <dbReference type="EMBL" id="OCB86506.1"/>
    </source>
</evidence>
<evidence type="ECO:0000256" key="5">
    <source>
        <dbReference type="ARBA" id="ARBA00023136"/>
    </source>
</evidence>
<dbReference type="EMBL" id="LNZH02000201">
    <property type="protein sequence ID" value="OCB86506.1"/>
    <property type="molecule type" value="Genomic_DNA"/>
</dbReference>
<feature type="transmembrane region" description="Helical" evidence="7">
    <location>
        <begin position="31"/>
        <end position="56"/>
    </location>
</feature>
<evidence type="ECO:0000256" key="4">
    <source>
        <dbReference type="ARBA" id="ARBA00022989"/>
    </source>
</evidence>
<comment type="subcellular location">
    <subcellularLocation>
        <location evidence="1">Membrane</location>
    </subcellularLocation>
</comment>
<evidence type="ECO:0000256" key="3">
    <source>
        <dbReference type="ARBA" id="ARBA00022692"/>
    </source>
</evidence>
<dbReference type="PANTHER" id="PTHR21659:SF42">
    <property type="entry name" value="UPF0057 MEMBRANE PROTEIN ZK632.10-RELATED"/>
    <property type="match status" value="1"/>
</dbReference>
<comment type="similarity">
    <text evidence="2">Belongs to the UPF0057 (PMP3) family.</text>
</comment>
<dbReference type="AlphaFoldDB" id="A0A9Q5N6U0"/>
<evidence type="ECO:0000256" key="1">
    <source>
        <dbReference type="ARBA" id="ARBA00004370"/>
    </source>
</evidence>
<evidence type="ECO:0000256" key="2">
    <source>
        <dbReference type="ARBA" id="ARBA00009530"/>
    </source>
</evidence>
<proteinExistence type="inferred from homology"/>
<keyword evidence="9" id="KW-1185">Reference proteome</keyword>
<sequence>MGEWPIKIALCVVAIIFPPLGVLFKMLWKKWSWMILVVNILLTLCGYLPGIIHAIYEILWDHQLTRREIKERKNQRKRRKRGRGRSRRTGGYY</sequence>
<dbReference type="Pfam" id="PF01679">
    <property type="entry name" value="Pmp3"/>
    <property type="match status" value="1"/>
</dbReference>
<evidence type="ECO:0008006" key="10">
    <source>
        <dbReference type="Google" id="ProtNLM"/>
    </source>
</evidence>
<comment type="caution">
    <text evidence="8">The sequence shown here is derived from an EMBL/GenBank/DDBJ whole genome shotgun (WGS) entry which is preliminary data.</text>
</comment>
<keyword evidence="4 7" id="KW-1133">Transmembrane helix</keyword>
<protein>
    <recommendedName>
        <fullName evidence="10">YqaE/Pmp3 family membrane protein</fullName>
    </recommendedName>
</protein>
<feature type="transmembrane region" description="Helical" evidence="7">
    <location>
        <begin position="6"/>
        <end position="24"/>
    </location>
</feature>
<feature type="region of interest" description="Disordered" evidence="6">
    <location>
        <begin position="71"/>
        <end position="93"/>
    </location>
</feature>
<evidence type="ECO:0000256" key="7">
    <source>
        <dbReference type="SAM" id="Phobius"/>
    </source>
</evidence>
<keyword evidence="5 7" id="KW-0472">Membrane</keyword>
<dbReference type="GO" id="GO:0016020">
    <property type="term" value="C:membrane"/>
    <property type="evidence" value="ECO:0007669"/>
    <property type="project" value="UniProtKB-SubCell"/>
</dbReference>
<feature type="compositionally biased region" description="Basic residues" evidence="6">
    <location>
        <begin position="73"/>
        <end position="93"/>
    </location>
</feature>
<evidence type="ECO:0000256" key="6">
    <source>
        <dbReference type="SAM" id="MobiDB-lite"/>
    </source>
</evidence>
<gene>
    <name evidence="8" type="ORF">A7U60_g6401</name>
</gene>
<keyword evidence="3 7" id="KW-0812">Transmembrane</keyword>
<name>A0A9Q5N6U0_SANBA</name>